<keyword evidence="6" id="KW-0539">Nucleus</keyword>
<dbReference type="OrthoDB" id="9036823at2759"/>
<keyword evidence="3" id="KW-0677">Repeat</keyword>
<proteinExistence type="predicted"/>
<dbReference type="Proteomes" id="UP000659062">
    <property type="component" value="Unassembled WGS sequence"/>
</dbReference>
<name>A0A851W2D1_9PASS</name>
<keyword evidence="2" id="KW-0479">Metal-binding</keyword>
<dbReference type="PANTHER" id="PTHR23226">
    <property type="entry name" value="ZINC FINGER AND SCAN DOMAIN-CONTAINING"/>
    <property type="match status" value="1"/>
</dbReference>
<dbReference type="PROSITE" id="PS50157">
    <property type="entry name" value="ZINC_FINGER_C2H2_2"/>
    <property type="match status" value="2"/>
</dbReference>
<evidence type="ECO:0000256" key="3">
    <source>
        <dbReference type="ARBA" id="ARBA00022737"/>
    </source>
</evidence>
<evidence type="ECO:0000256" key="4">
    <source>
        <dbReference type="ARBA" id="ARBA00022771"/>
    </source>
</evidence>
<keyword evidence="4 7" id="KW-0863">Zinc-finger</keyword>
<sequence>GQCEKRFSHSSNLIQYQRIHRGERPYECGKFGKSFRTISYMMRHQVVHTGERPYTCLECGTLELWGQLQPEKPPAHPHWGEALRV</sequence>
<comment type="caution">
    <text evidence="9">The sequence shown here is derived from an EMBL/GenBank/DDBJ whole genome shotgun (WGS) entry which is preliminary data.</text>
</comment>
<feature type="non-terminal residue" evidence="9">
    <location>
        <position position="85"/>
    </location>
</feature>
<dbReference type="SUPFAM" id="SSF57667">
    <property type="entry name" value="beta-beta-alpha zinc fingers"/>
    <property type="match status" value="1"/>
</dbReference>
<dbReference type="GO" id="GO:0008270">
    <property type="term" value="F:zinc ion binding"/>
    <property type="evidence" value="ECO:0007669"/>
    <property type="project" value="UniProtKB-KW"/>
</dbReference>
<evidence type="ECO:0000256" key="6">
    <source>
        <dbReference type="ARBA" id="ARBA00023242"/>
    </source>
</evidence>
<comment type="subcellular location">
    <subcellularLocation>
        <location evidence="1">Nucleus</location>
    </subcellularLocation>
</comment>
<gene>
    <name evidence="9" type="primary">Znf551_3</name>
    <name evidence="9" type="ORF">COPSEC_R16138</name>
</gene>
<dbReference type="AlphaFoldDB" id="A0A851W2D1"/>
<feature type="domain" description="C2H2-type" evidence="8">
    <location>
        <begin position="1"/>
        <end position="25"/>
    </location>
</feature>
<protein>
    <submittedName>
        <fullName evidence="9">ZN551 protein</fullName>
    </submittedName>
</protein>
<dbReference type="InterPro" id="IPR013087">
    <property type="entry name" value="Znf_C2H2_type"/>
</dbReference>
<feature type="domain" description="C2H2-type" evidence="8">
    <location>
        <begin position="26"/>
        <end position="53"/>
    </location>
</feature>
<dbReference type="GO" id="GO:0005634">
    <property type="term" value="C:nucleus"/>
    <property type="evidence" value="ECO:0007669"/>
    <property type="project" value="UniProtKB-SubCell"/>
</dbReference>
<evidence type="ECO:0000256" key="5">
    <source>
        <dbReference type="ARBA" id="ARBA00022833"/>
    </source>
</evidence>
<accession>A0A851W2D1</accession>
<evidence type="ECO:0000313" key="9">
    <source>
        <dbReference type="EMBL" id="NXD46915.1"/>
    </source>
</evidence>
<dbReference type="EMBL" id="WBNE01000752">
    <property type="protein sequence ID" value="NXD46915.1"/>
    <property type="molecule type" value="Genomic_DNA"/>
</dbReference>
<dbReference type="GO" id="GO:0000981">
    <property type="term" value="F:DNA-binding transcription factor activity, RNA polymerase II-specific"/>
    <property type="evidence" value="ECO:0007669"/>
    <property type="project" value="TreeGrafter"/>
</dbReference>
<organism evidence="9 10">
    <name type="scientific">Copsychus sechellarum</name>
    <dbReference type="NCBI Taxonomy" id="797021"/>
    <lineage>
        <taxon>Eukaryota</taxon>
        <taxon>Metazoa</taxon>
        <taxon>Chordata</taxon>
        <taxon>Craniata</taxon>
        <taxon>Vertebrata</taxon>
        <taxon>Euteleostomi</taxon>
        <taxon>Archelosauria</taxon>
        <taxon>Archosauria</taxon>
        <taxon>Dinosauria</taxon>
        <taxon>Saurischia</taxon>
        <taxon>Theropoda</taxon>
        <taxon>Coelurosauria</taxon>
        <taxon>Aves</taxon>
        <taxon>Neognathae</taxon>
        <taxon>Neoaves</taxon>
        <taxon>Telluraves</taxon>
        <taxon>Australaves</taxon>
        <taxon>Passeriformes</taxon>
        <taxon>Muscicapidae</taxon>
        <taxon>Copsychus</taxon>
    </lineage>
</organism>
<keyword evidence="5" id="KW-0862">Zinc</keyword>
<reference evidence="9" key="1">
    <citation type="submission" date="2019-09" db="EMBL/GenBank/DDBJ databases">
        <title>Bird 10,000 Genomes (B10K) Project - Family phase.</title>
        <authorList>
            <person name="Zhang G."/>
        </authorList>
    </citation>
    <scope>NUCLEOTIDE SEQUENCE</scope>
    <source>
        <strain evidence="9">OUT-0061</strain>
        <tissue evidence="9">Blood</tissue>
    </source>
</reference>
<evidence type="ECO:0000313" key="10">
    <source>
        <dbReference type="Proteomes" id="UP000659062"/>
    </source>
</evidence>
<dbReference type="InterPro" id="IPR036236">
    <property type="entry name" value="Znf_C2H2_sf"/>
</dbReference>
<keyword evidence="10" id="KW-1185">Reference proteome</keyword>
<dbReference type="Gene3D" id="3.30.160.60">
    <property type="entry name" value="Classic Zinc Finger"/>
    <property type="match status" value="3"/>
</dbReference>
<feature type="non-terminal residue" evidence="9">
    <location>
        <position position="1"/>
    </location>
</feature>
<dbReference type="GO" id="GO:0000978">
    <property type="term" value="F:RNA polymerase II cis-regulatory region sequence-specific DNA binding"/>
    <property type="evidence" value="ECO:0007669"/>
    <property type="project" value="TreeGrafter"/>
</dbReference>
<evidence type="ECO:0000256" key="2">
    <source>
        <dbReference type="ARBA" id="ARBA00022723"/>
    </source>
</evidence>
<evidence type="ECO:0000259" key="8">
    <source>
        <dbReference type="PROSITE" id="PS50157"/>
    </source>
</evidence>
<dbReference type="FunFam" id="3.30.160.60:FF:001630">
    <property type="entry name" value="Zinc finger protein 888"/>
    <property type="match status" value="1"/>
</dbReference>
<evidence type="ECO:0000256" key="1">
    <source>
        <dbReference type="ARBA" id="ARBA00004123"/>
    </source>
</evidence>
<evidence type="ECO:0000256" key="7">
    <source>
        <dbReference type="PROSITE-ProRule" id="PRU00042"/>
    </source>
</evidence>
<dbReference type="PANTHER" id="PTHR23226:SF366">
    <property type="entry name" value="ZINC FINGER PROTEIN ZFP2"/>
    <property type="match status" value="1"/>
</dbReference>